<sequence>MPNIYTSKRCYSDPNTQVDAVLDSPAQELVGIHVDHEDTGGIAPIGTTHANIPPQDPQPPVAQSDPVDAVRVTVPPEEHSLPAIPRAPMVQRSLIVKTENNEDDHYPQAGTSREDRALCPPSSSPGSGAPSRRIRPRELDLRAHPYRGHRTKLVKLEATPQAIQHVEDDRLSPIPEVRAHQVEVRAKYPRKARKFPDTDGVCDDPYLYWYKSVGSERLAFPPNFMYHPEKEIGDVFYHCWGPTRKDCQFWWWKGDAEGWEEIYYGFARPVDGRVLMVSKNKMLPSWAKGSWADRNQISK</sequence>
<evidence type="ECO:0000313" key="2">
    <source>
        <dbReference type="EMBL" id="THH19760.1"/>
    </source>
</evidence>
<dbReference type="AlphaFoldDB" id="A0A4S4M9X8"/>
<accession>A0A4S4M9X8</accession>
<evidence type="ECO:0000313" key="3">
    <source>
        <dbReference type="Proteomes" id="UP000308730"/>
    </source>
</evidence>
<evidence type="ECO:0000256" key="1">
    <source>
        <dbReference type="SAM" id="MobiDB-lite"/>
    </source>
</evidence>
<reference evidence="2 3" key="1">
    <citation type="submission" date="2019-02" db="EMBL/GenBank/DDBJ databases">
        <title>Genome sequencing of the rare red list fungi Antrodiella citrinella (Flaviporus citrinellus).</title>
        <authorList>
            <person name="Buettner E."/>
            <person name="Kellner H."/>
        </authorList>
    </citation>
    <scope>NUCLEOTIDE SEQUENCE [LARGE SCALE GENOMIC DNA]</scope>
    <source>
        <strain evidence="2 3">DSM 108506</strain>
    </source>
</reference>
<feature type="region of interest" description="Disordered" evidence="1">
    <location>
        <begin position="99"/>
        <end position="138"/>
    </location>
</feature>
<name>A0A4S4M9X8_9APHY</name>
<gene>
    <name evidence="2" type="ORF">EUX98_g8709</name>
</gene>
<protein>
    <submittedName>
        <fullName evidence="2">Uncharacterized protein</fullName>
    </submittedName>
</protein>
<organism evidence="2 3">
    <name type="scientific">Antrodiella citrinella</name>
    <dbReference type="NCBI Taxonomy" id="2447956"/>
    <lineage>
        <taxon>Eukaryota</taxon>
        <taxon>Fungi</taxon>
        <taxon>Dikarya</taxon>
        <taxon>Basidiomycota</taxon>
        <taxon>Agaricomycotina</taxon>
        <taxon>Agaricomycetes</taxon>
        <taxon>Polyporales</taxon>
        <taxon>Steccherinaceae</taxon>
        <taxon>Antrodiella</taxon>
    </lineage>
</organism>
<feature type="region of interest" description="Disordered" evidence="1">
    <location>
        <begin position="40"/>
        <end position="66"/>
    </location>
</feature>
<dbReference type="OrthoDB" id="2719712at2759"/>
<dbReference type="Proteomes" id="UP000308730">
    <property type="component" value="Unassembled WGS sequence"/>
</dbReference>
<feature type="compositionally biased region" description="Basic and acidic residues" evidence="1">
    <location>
        <begin position="99"/>
        <end position="117"/>
    </location>
</feature>
<comment type="caution">
    <text evidence="2">The sequence shown here is derived from an EMBL/GenBank/DDBJ whole genome shotgun (WGS) entry which is preliminary data.</text>
</comment>
<proteinExistence type="predicted"/>
<feature type="compositionally biased region" description="Low complexity" evidence="1">
    <location>
        <begin position="120"/>
        <end position="131"/>
    </location>
</feature>
<keyword evidence="3" id="KW-1185">Reference proteome</keyword>
<dbReference type="EMBL" id="SGPM01000522">
    <property type="protein sequence ID" value="THH19760.1"/>
    <property type="molecule type" value="Genomic_DNA"/>
</dbReference>